<dbReference type="Pfam" id="PF07883">
    <property type="entry name" value="Cupin_2"/>
    <property type="match status" value="1"/>
</dbReference>
<evidence type="ECO:0000313" key="4">
    <source>
        <dbReference type="Proteomes" id="UP000295096"/>
    </source>
</evidence>
<accession>A0A4R5Q681</accession>
<dbReference type="RefSeq" id="WP_133293100.1">
    <property type="nucleotide sequence ID" value="NZ_SMSJ01000161.1"/>
</dbReference>
<dbReference type="InterPro" id="IPR013096">
    <property type="entry name" value="Cupin_2"/>
</dbReference>
<evidence type="ECO:0000256" key="1">
    <source>
        <dbReference type="SAM" id="SignalP"/>
    </source>
</evidence>
<dbReference type="InterPro" id="IPR014710">
    <property type="entry name" value="RmlC-like_jellyroll"/>
</dbReference>
<reference evidence="3 4" key="1">
    <citation type="journal article" date="2016" name="J. Microbiol.">
        <title>Dankookia rubra gen. nov., sp. nov., an alphaproteobacterium isolated from sediment of a shallow stream.</title>
        <authorList>
            <person name="Kim W.H."/>
            <person name="Kim D.H."/>
            <person name="Kang K."/>
            <person name="Ahn T.Y."/>
        </authorList>
    </citation>
    <scope>NUCLEOTIDE SEQUENCE [LARGE SCALE GENOMIC DNA]</scope>
    <source>
        <strain evidence="3 4">JCM30602</strain>
    </source>
</reference>
<evidence type="ECO:0000259" key="2">
    <source>
        <dbReference type="Pfam" id="PF07883"/>
    </source>
</evidence>
<dbReference type="CDD" id="cd02208">
    <property type="entry name" value="cupin_RmlC-like"/>
    <property type="match status" value="1"/>
</dbReference>
<dbReference type="SUPFAM" id="SSF51182">
    <property type="entry name" value="RmlC-like cupins"/>
    <property type="match status" value="1"/>
</dbReference>
<evidence type="ECO:0000313" key="3">
    <source>
        <dbReference type="EMBL" id="TDH58053.1"/>
    </source>
</evidence>
<feature type="signal peptide" evidence="1">
    <location>
        <begin position="1"/>
        <end position="22"/>
    </location>
</feature>
<gene>
    <name evidence="3" type="ORF">E2C06_34625</name>
</gene>
<dbReference type="EMBL" id="SMSJ01000161">
    <property type="protein sequence ID" value="TDH58053.1"/>
    <property type="molecule type" value="Genomic_DNA"/>
</dbReference>
<dbReference type="InterPro" id="IPR011051">
    <property type="entry name" value="RmlC_Cupin_sf"/>
</dbReference>
<dbReference type="Gene3D" id="2.60.120.10">
    <property type="entry name" value="Jelly Rolls"/>
    <property type="match status" value="1"/>
</dbReference>
<proteinExistence type="predicted"/>
<keyword evidence="1" id="KW-0732">Signal</keyword>
<sequence>MSKAIALAIAAAGLGFGGAVVAQQTAPTQAVGLATPKIVTLDLGPEIEGMAGRQLRLRFVTLEPGGILPVHNHRDRPTVEFILKGSPTEFRGDQQRVVPEGEAVVSDRSTTHWWRNDTRETVTFIAADIFRPQ</sequence>
<dbReference type="AlphaFoldDB" id="A0A4R5Q681"/>
<feature type="domain" description="Cupin type-2" evidence="2">
    <location>
        <begin position="59"/>
        <end position="126"/>
    </location>
</feature>
<keyword evidence="4" id="KW-1185">Reference proteome</keyword>
<dbReference type="Proteomes" id="UP000295096">
    <property type="component" value="Unassembled WGS sequence"/>
</dbReference>
<dbReference type="OrthoDB" id="8561853at2"/>
<name>A0A4R5Q681_9PROT</name>
<comment type="caution">
    <text evidence="3">The sequence shown here is derived from an EMBL/GenBank/DDBJ whole genome shotgun (WGS) entry which is preliminary data.</text>
</comment>
<organism evidence="3 4">
    <name type="scientific">Dankookia rubra</name>
    <dbReference type="NCBI Taxonomy" id="1442381"/>
    <lineage>
        <taxon>Bacteria</taxon>
        <taxon>Pseudomonadati</taxon>
        <taxon>Pseudomonadota</taxon>
        <taxon>Alphaproteobacteria</taxon>
        <taxon>Acetobacterales</taxon>
        <taxon>Roseomonadaceae</taxon>
        <taxon>Dankookia</taxon>
    </lineage>
</organism>
<feature type="chain" id="PRO_5020280332" evidence="1">
    <location>
        <begin position="23"/>
        <end position="133"/>
    </location>
</feature>
<protein>
    <submittedName>
        <fullName evidence="3">Cupin domain-containing protein</fullName>
    </submittedName>
</protein>